<comment type="caution">
    <text evidence="4">The sequence shown here is derived from an EMBL/GenBank/DDBJ whole genome shotgun (WGS) entry which is preliminary data.</text>
</comment>
<dbReference type="PANTHER" id="PTHR43877">
    <property type="entry name" value="AMINOALKYLPHOSPHONATE N-ACETYLTRANSFERASE-RELATED-RELATED"/>
    <property type="match status" value="1"/>
</dbReference>
<feature type="domain" description="N-acetyltransferase" evidence="3">
    <location>
        <begin position="12"/>
        <end position="149"/>
    </location>
</feature>
<reference evidence="4 5" key="1">
    <citation type="submission" date="2016-10" db="EMBL/GenBank/DDBJ databases">
        <title>Evaluation of Human, Veterinary and Environmental Mycobacterium chelonae Isolates by Core Genome Phylogenomic Analysis, Targeted Gene Comparison, and Anti-microbial Susceptibility Patterns: A Tale of Mistaken Identities.</title>
        <authorList>
            <person name="Fogelson S.B."/>
            <person name="Camus A.C."/>
            <person name="Lorenz W."/>
            <person name="Vasireddy R."/>
            <person name="Vasireddy S."/>
            <person name="Smith T."/>
            <person name="Brown-Elliott B.A."/>
            <person name="Wallace R.J.Jr."/>
            <person name="Hasan N.A."/>
            <person name="Reischl U."/>
            <person name="Sanchez S."/>
        </authorList>
    </citation>
    <scope>NUCLEOTIDE SEQUENCE [LARGE SCALE GENOMIC DNA]</scope>
    <source>
        <strain evidence="4 5">1559</strain>
    </source>
</reference>
<protein>
    <recommendedName>
        <fullName evidence="3">N-acetyltransferase domain-containing protein</fullName>
    </recommendedName>
</protein>
<dbReference type="STRING" id="948102.BKG76_12275"/>
<gene>
    <name evidence="4" type="ORF">BKG76_12275</name>
</gene>
<keyword evidence="1" id="KW-0808">Transferase</keyword>
<dbReference type="PROSITE" id="PS51186">
    <property type="entry name" value="GNAT"/>
    <property type="match status" value="1"/>
</dbReference>
<evidence type="ECO:0000313" key="4">
    <source>
        <dbReference type="EMBL" id="OHU21411.1"/>
    </source>
</evidence>
<dbReference type="EMBL" id="MLIK01000019">
    <property type="protein sequence ID" value="OHU21411.1"/>
    <property type="molecule type" value="Genomic_DNA"/>
</dbReference>
<sequence length="149" mass="16610">MTRAAIGLGEPVDVAELRWQWAQESVADNALSLHPSTEFVSQVASWMRSRTVWVARNKGLVAGMVCLTQHERMPSPNPQAAANWGYLGHLYVLPAARSQGIGRALVHMVLDEAVHRDYAKVVLTPSDLSVPLYRRCGFTNARTMMVWRP</sequence>
<accession>A0A1S1L6N2</accession>
<evidence type="ECO:0000259" key="3">
    <source>
        <dbReference type="PROSITE" id="PS51186"/>
    </source>
</evidence>
<evidence type="ECO:0000256" key="1">
    <source>
        <dbReference type="ARBA" id="ARBA00022679"/>
    </source>
</evidence>
<dbReference type="PANTHER" id="PTHR43877:SF2">
    <property type="entry name" value="AMINOALKYLPHOSPHONATE N-ACETYLTRANSFERASE-RELATED"/>
    <property type="match status" value="1"/>
</dbReference>
<proteinExistence type="predicted"/>
<dbReference type="InterPro" id="IPR000182">
    <property type="entry name" value="GNAT_dom"/>
</dbReference>
<dbReference type="GO" id="GO:0016747">
    <property type="term" value="F:acyltransferase activity, transferring groups other than amino-acyl groups"/>
    <property type="evidence" value="ECO:0007669"/>
    <property type="project" value="InterPro"/>
</dbReference>
<organism evidence="4 5">
    <name type="scientific">Mycobacteroides franklinii</name>
    <dbReference type="NCBI Taxonomy" id="948102"/>
    <lineage>
        <taxon>Bacteria</taxon>
        <taxon>Bacillati</taxon>
        <taxon>Actinomycetota</taxon>
        <taxon>Actinomycetes</taxon>
        <taxon>Mycobacteriales</taxon>
        <taxon>Mycobacteriaceae</taxon>
        <taxon>Mycobacteroides</taxon>
    </lineage>
</organism>
<evidence type="ECO:0000313" key="5">
    <source>
        <dbReference type="Proteomes" id="UP000179616"/>
    </source>
</evidence>
<dbReference type="Pfam" id="PF00583">
    <property type="entry name" value="Acetyltransf_1"/>
    <property type="match status" value="1"/>
</dbReference>
<dbReference type="AlphaFoldDB" id="A0A1S1L6N2"/>
<dbReference type="Gene3D" id="3.40.630.30">
    <property type="match status" value="1"/>
</dbReference>
<dbReference type="InterPro" id="IPR016181">
    <property type="entry name" value="Acyl_CoA_acyltransferase"/>
</dbReference>
<dbReference type="Proteomes" id="UP000179616">
    <property type="component" value="Unassembled WGS sequence"/>
</dbReference>
<dbReference type="OrthoDB" id="4936934at2"/>
<keyword evidence="2" id="KW-0012">Acyltransferase</keyword>
<dbReference type="InterPro" id="IPR050832">
    <property type="entry name" value="Bact_Acetyltransf"/>
</dbReference>
<dbReference type="CDD" id="cd04301">
    <property type="entry name" value="NAT_SF"/>
    <property type="match status" value="1"/>
</dbReference>
<evidence type="ECO:0000256" key="2">
    <source>
        <dbReference type="ARBA" id="ARBA00023315"/>
    </source>
</evidence>
<name>A0A1S1L6N2_9MYCO</name>
<dbReference type="SUPFAM" id="SSF55729">
    <property type="entry name" value="Acyl-CoA N-acyltransferases (Nat)"/>
    <property type="match status" value="1"/>
</dbReference>